<feature type="region of interest" description="Disordered" evidence="1">
    <location>
        <begin position="357"/>
        <end position="421"/>
    </location>
</feature>
<dbReference type="InterPro" id="IPR005135">
    <property type="entry name" value="Endo/exonuclease/phosphatase"/>
</dbReference>
<dbReference type="SUPFAM" id="SSF56219">
    <property type="entry name" value="DNase I-like"/>
    <property type="match status" value="1"/>
</dbReference>
<evidence type="ECO:0000259" key="2">
    <source>
        <dbReference type="Pfam" id="PF00078"/>
    </source>
</evidence>
<dbReference type="PANTHER" id="PTHR46890:SF48">
    <property type="entry name" value="RNA-DIRECTED DNA POLYMERASE"/>
    <property type="match status" value="1"/>
</dbReference>
<dbReference type="Pfam" id="PF00078">
    <property type="entry name" value="RVT_1"/>
    <property type="match status" value="1"/>
</dbReference>
<dbReference type="Pfam" id="PF03372">
    <property type="entry name" value="Exo_endo_phos"/>
    <property type="match status" value="1"/>
</dbReference>
<sequence length="915" mass="103158">MAEELAELCRRMQLSDKEKLSITLRKDPIVKSKKEAQFTLLFKLRTTRPFNVEAFKGTMRTLWVGRSGVTIRAIEDNLFMAIFQVRDDLERVFVQSPWTFDKKLIQMVRFEGDLQPTAVKFTHSAFWIRVHNLPIKSMIREVGEDIGREIGNLLEVDVPANGLGWGKYLRIRVEMDVKEPLLRGRIVQGEEGEGRRSTRTEDIHGKKWGSWLRAPMMRGTQSRQAWPDRSNSEEAQDSSVPVVVGKHESQQDDPLPQAPMVVGEPVEAVQSAEIRPSIEEGIVSNPCNMVPCDQLQTQNPGLGYHDPNPMIFEFTSELSRDRDMRLTKDEEDLLIVPKMGLVGVHATDEVGSSTQVDADVGSAVSSTRPPPIGIVKSSTWKKRARTTGSRGDEVGAMLPRPGKRRKGAQGELASDQEKVPTSKRRLITGDGIDAMNLSVEAAMQPRRHGLGGGLALLWDLSVEVHIQSYSDHHIDANVFQSDGIRWRITGFYGHPDTSLRHQSWSLLRHLRSQCEVPWMVLGDFNEITRLDEQVGQVDRNEAQMSSFREALLDCDLLDLGFSGPVCTWSNNRGHTALVRARLDRAVASAEWMSLFPMATISHLAVACSDHMGLLLNTNGNSGEQRVDRRRKKLFRFEKAWIREVGCEEVIAGAWNVIPIGTAMYWVAEKIKQCRMNLIQWSQAHDSTWQSTPAEIERIAVAYFNHIFTSSNPQAIVEVVSEVDGVVTPGMNEELLKPFVKEEVQKALFQMYPSKAPGPDGSINFTHIVLIPKVTAPEQITQFRPISLCNVLYKIASKVLVNRMKTMLPQVISESQSAFVPERMITDNVIIAFENIHYLKNLRQGNNVQMAAKLDMSKAYDRVEWDYLQAIMLKLGFHEHWVKLIMACVTTATYAILVNGEPKGGFVSSFEESRER</sequence>
<dbReference type="InterPro" id="IPR043502">
    <property type="entry name" value="DNA/RNA_pol_sf"/>
</dbReference>
<dbReference type="PANTHER" id="PTHR46890">
    <property type="entry name" value="NON-LTR RETROLELEMENT REVERSE TRANSCRIPTASE-LIKE PROTEIN-RELATED"/>
    <property type="match status" value="1"/>
</dbReference>
<dbReference type="InterPro" id="IPR052343">
    <property type="entry name" value="Retrotransposon-Effector_Assoc"/>
</dbReference>
<dbReference type="SUPFAM" id="SSF56672">
    <property type="entry name" value="DNA/RNA polymerases"/>
    <property type="match status" value="1"/>
</dbReference>
<name>A0A2N9IXL7_FAGSY</name>
<dbReference type="AlphaFoldDB" id="A0A2N9IXL7"/>
<feature type="domain" description="Reverse transcriptase" evidence="2">
    <location>
        <begin position="771"/>
        <end position="896"/>
    </location>
</feature>
<evidence type="ECO:0000256" key="1">
    <source>
        <dbReference type="SAM" id="MobiDB-lite"/>
    </source>
</evidence>
<dbReference type="EMBL" id="OIVN01006302">
    <property type="protein sequence ID" value="SPD30117.1"/>
    <property type="molecule type" value="Genomic_DNA"/>
</dbReference>
<evidence type="ECO:0008006" key="5">
    <source>
        <dbReference type="Google" id="ProtNLM"/>
    </source>
</evidence>
<dbReference type="InterPro" id="IPR000477">
    <property type="entry name" value="RT_dom"/>
</dbReference>
<gene>
    <name evidence="4" type="ORF">FSB_LOCUS57999</name>
</gene>
<dbReference type="InterPro" id="IPR036691">
    <property type="entry name" value="Endo/exonu/phosph_ase_sf"/>
</dbReference>
<reference evidence="4" key="1">
    <citation type="submission" date="2018-02" db="EMBL/GenBank/DDBJ databases">
        <authorList>
            <person name="Cohen D.B."/>
            <person name="Kent A.D."/>
        </authorList>
    </citation>
    <scope>NUCLEOTIDE SEQUENCE</scope>
</reference>
<proteinExistence type="predicted"/>
<feature type="region of interest" description="Disordered" evidence="1">
    <location>
        <begin position="219"/>
        <end position="240"/>
    </location>
</feature>
<evidence type="ECO:0000259" key="3">
    <source>
        <dbReference type="Pfam" id="PF03372"/>
    </source>
</evidence>
<protein>
    <recommendedName>
        <fullName evidence="5">Reverse transcriptase domain-containing protein</fullName>
    </recommendedName>
</protein>
<evidence type="ECO:0000313" key="4">
    <source>
        <dbReference type="EMBL" id="SPD30117.1"/>
    </source>
</evidence>
<dbReference type="Gene3D" id="3.60.10.10">
    <property type="entry name" value="Endonuclease/exonuclease/phosphatase"/>
    <property type="match status" value="1"/>
</dbReference>
<dbReference type="CDD" id="cd01650">
    <property type="entry name" value="RT_nLTR_like"/>
    <property type="match status" value="1"/>
</dbReference>
<accession>A0A2N9IXL7</accession>
<feature type="domain" description="Endonuclease/exonuclease/phosphatase" evidence="3">
    <location>
        <begin position="445"/>
        <end position="610"/>
    </location>
</feature>
<organism evidence="4">
    <name type="scientific">Fagus sylvatica</name>
    <name type="common">Beechnut</name>
    <dbReference type="NCBI Taxonomy" id="28930"/>
    <lineage>
        <taxon>Eukaryota</taxon>
        <taxon>Viridiplantae</taxon>
        <taxon>Streptophyta</taxon>
        <taxon>Embryophyta</taxon>
        <taxon>Tracheophyta</taxon>
        <taxon>Spermatophyta</taxon>
        <taxon>Magnoliopsida</taxon>
        <taxon>eudicotyledons</taxon>
        <taxon>Gunneridae</taxon>
        <taxon>Pentapetalae</taxon>
        <taxon>rosids</taxon>
        <taxon>fabids</taxon>
        <taxon>Fagales</taxon>
        <taxon>Fagaceae</taxon>
        <taxon>Fagus</taxon>
    </lineage>
</organism>
<dbReference type="GO" id="GO:0003824">
    <property type="term" value="F:catalytic activity"/>
    <property type="evidence" value="ECO:0007669"/>
    <property type="project" value="InterPro"/>
</dbReference>